<evidence type="ECO:0000256" key="6">
    <source>
        <dbReference type="SAM" id="Phobius"/>
    </source>
</evidence>
<dbReference type="STRING" id="765911.Thivi_1635"/>
<evidence type="ECO:0000256" key="4">
    <source>
        <dbReference type="ARBA" id="ARBA00022989"/>
    </source>
</evidence>
<organism evidence="8 9">
    <name type="scientific">Thiocystis violascens (strain ATCC 17096 / DSM 198 / 6111)</name>
    <name type="common">Chromatium violascens</name>
    <dbReference type="NCBI Taxonomy" id="765911"/>
    <lineage>
        <taxon>Bacteria</taxon>
        <taxon>Pseudomonadati</taxon>
        <taxon>Pseudomonadota</taxon>
        <taxon>Gammaproteobacteria</taxon>
        <taxon>Chromatiales</taxon>
        <taxon>Chromatiaceae</taxon>
        <taxon>Thiocystis</taxon>
    </lineage>
</organism>
<name>I3Y9E7_THIV6</name>
<dbReference type="KEGG" id="tvi:Thivi_1635"/>
<evidence type="ECO:0000256" key="1">
    <source>
        <dbReference type="ARBA" id="ARBA00004141"/>
    </source>
</evidence>
<dbReference type="PANTHER" id="PTHR11562:SF17">
    <property type="entry name" value="RE54080P-RELATED"/>
    <property type="match status" value="1"/>
</dbReference>
<dbReference type="Gene3D" id="1.20.1510.10">
    <property type="entry name" value="Cation efflux protein transmembrane domain"/>
    <property type="match status" value="1"/>
</dbReference>
<comment type="subcellular location">
    <subcellularLocation>
        <location evidence="1">Membrane</location>
        <topology evidence="1">Multi-pass membrane protein</topology>
    </subcellularLocation>
</comment>
<feature type="transmembrane region" description="Helical" evidence="6">
    <location>
        <begin position="177"/>
        <end position="195"/>
    </location>
</feature>
<keyword evidence="5 6" id="KW-0472">Membrane</keyword>
<dbReference type="OrthoDB" id="9799649at2"/>
<gene>
    <name evidence="8" type="ordered locus">Thivi_1635</name>
</gene>
<feature type="domain" description="Cation efflux protein transmembrane" evidence="7">
    <location>
        <begin position="24"/>
        <end position="198"/>
    </location>
</feature>
<dbReference type="EMBL" id="CP003154">
    <property type="protein sequence ID" value="AFL73615.1"/>
    <property type="molecule type" value="Genomic_DNA"/>
</dbReference>
<keyword evidence="3" id="KW-0862">Zinc</keyword>
<dbReference type="Proteomes" id="UP000006062">
    <property type="component" value="Chromosome"/>
</dbReference>
<proteinExistence type="predicted"/>
<keyword evidence="3" id="KW-0406">Ion transport</keyword>
<feature type="transmembrane region" description="Helical" evidence="6">
    <location>
        <begin position="154"/>
        <end position="171"/>
    </location>
</feature>
<keyword evidence="2 6" id="KW-0812">Transmembrane</keyword>
<feature type="transmembrane region" description="Helical" evidence="6">
    <location>
        <begin position="89"/>
        <end position="108"/>
    </location>
</feature>
<dbReference type="GO" id="GO:0005886">
    <property type="term" value="C:plasma membrane"/>
    <property type="evidence" value="ECO:0007669"/>
    <property type="project" value="TreeGrafter"/>
</dbReference>
<evidence type="ECO:0000256" key="5">
    <source>
        <dbReference type="ARBA" id="ARBA00023136"/>
    </source>
</evidence>
<dbReference type="InterPro" id="IPR058533">
    <property type="entry name" value="Cation_efflux_TM"/>
</dbReference>
<evidence type="ECO:0000313" key="8">
    <source>
        <dbReference type="EMBL" id="AFL73615.1"/>
    </source>
</evidence>
<keyword evidence="4 6" id="KW-1133">Transmembrane helix</keyword>
<protein>
    <submittedName>
        <fullName evidence="8">Co/Zn/Cd efflux system component</fullName>
    </submittedName>
</protein>
<accession>I3Y9E7</accession>
<feature type="transmembrane region" description="Helical" evidence="6">
    <location>
        <begin position="23"/>
        <end position="41"/>
    </location>
</feature>
<sequence length="248" mass="25948">MGIGCCGSSCSTHQAVSPRFRQALWIALVINGVMFGVEILGGLHAGSVSLLADAVDFAGDAANYGLSLAVLSMGLAWRSRAALVKGLSMTAFGVFVIGRTTWSAFAGVPPEPLTMSLIAVLALLANASVAFILYAYREGDANQRSVWLCSRNDAIGNLAVLFAAAGVFGTGSAWPDLIVALAMAGLAISAGLTVIRQAHGELRTLRPMLIAKSPQRVLVQMPMPASTSADSEVQHTILANIREHPLHH</sequence>
<dbReference type="HOGENOM" id="CLU_013430_8_0_6"/>
<feature type="transmembrane region" description="Helical" evidence="6">
    <location>
        <begin position="114"/>
        <end position="134"/>
    </location>
</feature>
<dbReference type="AlphaFoldDB" id="I3Y9E7"/>
<keyword evidence="9" id="KW-1185">Reference proteome</keyword>
<evidence type="ECO:0000259" key="7">
    <source>
        <dbReference type="Pfam" id="PF01545"/>
    </source>
</evidence>
<dbReference type="InterPro" id="IPR027469">
    <property type="entry name" value="Cation_efflux_TMD_sf"/>
</dbReference>
<reference evidence="8 9" key="1">
    <citation type="submission" date="2012-06" db="EMBL/GenBank/DDBJ databases">
        <title>Complete sequence of Thiocystis violascens DSM 198.</title>
        <authorList>
            <consortium name="US DOE Joint Genome Institute"/>
            <person name="Lucas S."/>
            <person name="Han J."/>
            <person name="Lapidus A."/>
            <person name="Cheng J.-F."/>
            <person name="Goodwin L."/>
            <person name="Pitluck S."/>
            <person name="Peters L."/>
            <person name="Ovchinnikova G."/>
            <person name="Teshima H."/>
            <person name="Detter J.C."/>
            <person name="Han C."/>
            <person name="Tapia R."/>
            <person name="Land M."/>
            <person name="Hauser L."/>
            <person name="Kyrpides N."/>
            <person name="Ivanova N."/>
            <person name="Pagani I."/>
            <person name="Vogl K."/>
            <person name="Liu Z."/>
            <person name="Frigaard N.-U."/>
            <person name="Bryant D."/>
            <person name="Woyke T."/>
        </authorList>
    </citation>
    <scope>NUCLEOTIDE SEQUENCE [LARGE SCALE GENOMIC DNA]</scope>
    <source>
        <strain evidence="9">ATCC 17096 / DSM 198 / 6111</strain>
    </source>
</reference>
<keyword evidence="3" id="KW-0813">Transport</keyword>
<dbReference type="SUPFAM" id="SSF161111">
    <property type="entry name" value="Cation efflux protein transmembrane domain-like"/>
    <property type="match status" value="1"/>
</dbReference>
<dbReference type="Pfam" id="PF01545">
    <property type="entry name" value="Cation_efflux"/>
    <property type="match status" value="1"/>
</dbReference>
<dbReference type="GO" id="GO:0005385">
    <property type="term" value="F:zinc ion transmembrane transporter activity"/>
    <property type="evidence" value="ECO:0007669"/>
    <property type="project" value="TreeGrafter"/>
</dbReference>
<dbReference type="PANTHER" id="PTHR11562">
    <property type="entry name" value="CATION EFFLUX PROTEIN/ ZINC TRANSPORTER"/>
    <property type="match status" value="1"/>
</dbReference>
<dbReference type="InterPro" id="IPR050681">
    <property type="entry name" value="CDF/SLC30A"/>
</dbReference>
<evidence type="ECO:0000256" key="3">
    <source>
        <dbReference type="ARBA" id="ARBA00022906"/>
    </source>
</evidence>
<evidence type="ECO:0000313" key="9">
    <source>
        <dbReference type="Proteomes" id="UP000006062"/>
    </source>
</evidence>
<keyword evidence="3" id="KW-0864">Zinc transport</keyword>
<feature type="transmembrane region" description="Helical" evidence="6">
    <location>
        <begin position="61"/>
        <end position="77"/>
    </location>
</feature>
<evidence type="ECO:0000256" key="2">
    <source>
        <dbReference type="ARBA" id="ARBA00022692"/>
    </source>
</evidence>
<dbReference type="RefSeq" id="WP_014778079.1">
    <property type="nucleotide sequence ID" value="NC_018012.1"/>
</dbReference>
<dbReference type="eggNOG" id="COG1230">
    <property type="taxonomic scope" value="Bacteria"/>
</dbReference>